<dbReference type="EMBL" id="JAGFNS010000007">
    <property type="protein sequence ID" value="MBO3738409.1"/>
    <property type="molecule type" value="Genomic_DNA"/>
</dbReference>
<proteinExistence type="predicted"/>
<keyword evidence="5" id="KW-1185">Reference proteome</keyword>
<accession>A0ABS3UHZ9</accession>
<dbReference type="InterPro" id="IPR011010">
    <property type="entry name" value="DNA_brk_join_enz"/>
</dbReference>
<feature type="region of interest" description="Disordered" evidence="2">
    <location>
        <begin position="118"/>
        <end position="138"/>
    </location>
</feature>
<dbReference type="Proteomes" id="UP000679690">
    <property type="component" value="Unassembled WGS sequence"/>
</dbReference>
<dbReference type="PROSITE" id="PS51898">
    <property type="entry name" value="TYR_RECOMBINASE"/>
    <property type="match status" value="1"/>
</dbReference>
<reference evidence="4 5" key="1">
    <citation type="submission" date="2021-03" db="EMBL/GenBank/DDBJ databases">
        <title>Actinoplanes flavus sp. nov., a novel actinomycete isolated from Coconut Palm rhizosphere soil.</title>
        <authorList>
            <person name="Luo X."/>
        </authorList>
    </citation>
    <scope>NUCLEOTIDE SEQUENCE [LARGE SCALE GENOMIC DNA]</scope>
    <source>
        <strain evidence="4 5">NEAU-H7</strain>
    </source>
</reference>
<dbReference type="CDD" id="cd01189">
    <property type="entry name" value="INT_ICEBs1_C_like"/>
    <property type="match status" value="1"/>
</dbReference>
<dbReference type="Gene3D" id="1.10.443.10">
    <property type="entry name" value="Intergrase catalytic core"/>
    <property type="match status" value="1"/>
</dbReference>
<sequence length="380" mass="42303">MTTPPIADLTRTCQPFTSAGIVSALETAWAAIRARHPEVPEVVLIVGSGSPATPKASMKWGHFASLRWQHGDRQLPEVLVSGEGLKRSPAEILVTLLHEAAHGLADVRGIQDTSRQGRWHNKKFGKNPCSAKSVDKPRPNERKIVPWTLDQVRAVRAAIPARYQPMVDLGSACGMRQGEILGLAVDDIDFADGWITVRQQVKRVRSRLVFGLPKNNKERRIPLSDAIADILAQHIIDVPPRSVTLPWEDPDNDKRVTVTLLFTTTRKNAINRSHFNPDFWHPAVKQAGLDRSRDNGMHALRHFYASALLDAGETIKAVAAYLGHADPGFTLRTYTHLMPASEERTRAAIDALFGKPKKAPTPSTRPGRTWRRRFRRSRAT</sequence>
<feature type="domain" description="Tyr recombinase" evidence="3">
    <location>
        <begin position="142"/>
        <end position="350"/>
    </location>
</feature>
<evidence type="ECO:0000256" key="2">
    <source>
        <dbReference type="SAM" id="MobiDB-lite"/>
    </source>
</evidence>
<dbReference type="Pfam" id="PF00589">
    <property type="entry name" value="Phage_integrase"/>
    <property type="match status" value="1"/>
</dbReference>
<dbReference type="SUPFAM" id="SSF56349">
    <property type="entry name" value="DNA breaking-rejoining enzymes"/>
    <property type="match status" value="1"/>
</dbReference>
<evidence type="ECO:0000313" key="5">
    <source>
        <dbReference type="Proteomes" id="UP000679690"/>
    </source>
</evidence>
<name>A0ABS3UHZ9_9ACTN</name>
<dbReference type="InterPro" id="IPR050090">
    <property type="entry name" value="Tyrosine_recombinase_XerCD"/>
</dbReference>
<dbReference type="PANTHER" id="PTHR30349">
    <property type="entry name" value="PHAGE INTEGRASE-RELATED"/>
    <property type="match status" value="1"/>
</dbReference>
<feature type="region of interest" description="Disordered" evidence="2">
    <location>
        <begin position="355"/>
        <end position="380"/>
    </location>
</feature>
<dbReference type="PANTHER" id="PTHR30349:SF64">
    <property type="entry name" value="PROPHAGE INTEGRASE INTD-RELATED"/>
    <property type="match status" value="1"/>
</dbReference>
<dbReference type="InterPro" id="IPR002104">
    <property type="entry name" value="Integrase_catalytic"/>
</dbReference>
<keyword evidence="1" id="KW-0233">DNA recombination</keyword>
<evidence type="ECO:0000313" key="4">
    <source>
        <dbReference type="EMBL" id="MBO3738409.1"/>
    </source>
</evidence>
<protein>
    <submittedName>
        <fullName evidence="4">Site-specific integrase</fullName>
    </submittedName>
</protein>
<feature type="compositionally biased region" description="Basic residues" evidence="2">
    <location>
        <begin position="368"/>
        <end position="380"/>
    </location>
</feature>
<evidence type="ECO:0000256" key="1">
    <source>
        <dbReference type="ARBA" id="ARBA00023172"/>
    </source>
</evidence>
<organism evidence="4 5">
    <name type="scientific">Actinoplanes flavus</name>
    <dbReference type="NCBI Taxonomy" id="2820290"/>
    <lineage>
        <taxon>Bacteria</taxon>
        <taxon>Bacillati</taxon>
        <taxon>Actinomycetota</taxon>
        <taxon>Actinomycetes</taxon>
        <taxon>Micromonosporales</taxon>
        <taxon>Micromonosporaceae</taxon>
        <taxon>Actinoplanes</taxon>
    </lineage>
</organism>
<evidence type="ECO:0000259" key="3">
    <source>
        <dbReference type="PROSITE" id="PS51898"/>
    </source>
</evidence>
<dbReference type="InterPro" id="IPR013762">
    <property type="entry name" value="Integrase-like_cat_sf"/>
</dbReference>
<comment type="caution">
    <text evidence="4">The sequence shown here is derived from an EMBL/GenBank/DDBJ whole genome shotgun (WGS) entry which is preliminary data.</text>
</comment>
<gene>
    <name evidence="4" type="ORF">J5X75_12850</name>
</gene>